<dbReference type="OrthoDB" id="1706784at2"/>
<sequence>MNKSILKHEIRSMKWMILLSILASLFLTIMFSTTLDSRYINIFSNGIYLNEALIQSVLRDINEMTLVIFTALSIIQIFMQFRSEKSQETGRFLKSLPVKKEEFFKIKLSTGLINLSLAFIVLAIGLIIVRANNMFWIKDIHSISYSSKAFIKADSAISLLKELGLIYLVVLSFYTFLFMVQYSFSNVVGGIVTGILVWLAPIFIVTSSMYTLDRLSFIGIYNSPLVVSLLNFGRWLLPWSYVLDRDYNVLPYETNSTQISIISSLGIKYTIALLLILINIIIAYKFNKSSKVENENKIIVFKSIRKIFIFGVTICSGLLVSTILHDIIMIQIPTIIYSILILLGGFIGYWISQKITKVGNI</sequence>
<feature type="transmembrane region" description="Helical" evidence="1">
    <location>
        <begin position="163"/>
        <end position="184"/>
    </location>
</feature>
<keyword evidence="1" id="KW-0812">Transmembrane</keyword>
<name>A0A1U7M6B3_TISCR</name>
<gene>
    <name evidence="2" type="ORF">TICRE_12440</name>
</gene>
<dbReference type="AlphaFoldDB" id="A0A1U7M6B3"/>
<evidence type="ECO:0000256" key="1">
    <source>
        <dbReference type="SAM" id="Phobius"/>
    </source>
</evidence>
<proteinExistence type="predicted"/>
<evidence type="ECO:0000313" key="2">
    <source>
        <dbReference type="EMBL" id="OLS02759.1"/>
    </source>
</evidence>
<evidence type="ECO:0000313" key="3">
    <source>
        <dbReference type="Proteomes" id="UP000186112"/>
    </source>
</evidence>
<protein>
    <submittedName>
        <fullName evidence="2">ABC-2 family transporter protein</fullName>
    </submittedName>
</protein>
<feature type="transmembrane region" description="Helical" evidence="1">
    <location>
        <begin position="108"/>
        <end position="129"/>
    </location>
</feature>
<reference evidence="2 3" key="1">
    <citation type="submission" date="2016-02" db="EMBL/GenBank/DDBJ databases">
        <title>Genome sequence of Tissierella creatinophila DSM 6911.</title>
        <authorList>
            <person name="Poehlein A."/>
            <person name="Daniel R."/>
        </authorList>
    </citation>
    <scope>NUCLEOTIDE SEQUENCE [LARGE SCALE GENOMIC DNA]</scope>
    <source>
        <strain evidence="2 3">DSM 6911</strain>
    </source>
</reference>
<feature type="transmembrane region" description="Helical" evidence="1">
    <location>
        <begin position="219"/>
        <end position="241"/>
    </location>
</feature>
<keyword evidence="3" id="KW-1185">Reference proteome</keyword>
<feature type="transmembrane region" description="Helical" evidence="1">
    <location>
        <begin position="330"/>
        <end position="351"/>
    </location>
</feature>
<comment type="caution">
    <text evidence="2">The sequence shown here is derived from an EMBL/GenBank/DDBJ whole genome shotgun (WGS) entry which is preliminary data.</text>
</comment>
<keyword evidence="1" id="KW-0472">Membrane</keyword>
<accession>A0A1U7M6B3</accession>
<feature type="transmembrane region" description="Helical" evidence="1">
    <location>
        <begin position="307"/>
        <end position="324"/>
    </location>
</feature>
<keyword evidence="1" id="KW-1133">Transmembrane helix</keyword>
<dbReference type="EMBL" id="LTDM01000018">
    <property type="protein sequence ID" value="OLS02759.1"/>
    <property type="molecule type" value="Genomic_DNA"/>
</dbReference>
<feature type="transmembrane region" description="Helical" evidence="1">
    <location>
        <begin position="261"/>
        <end position="286"/>
    </location>
</feature>
<organism evidence="2 3">
    <name type="scientific">Tissierella creatinophila DSM 6911</name>
    <dbReference type="NCBI Taxonomy" id="1123403"/>
    <lineage>
        <taxon>Bacteria</taxon>
        <taxon>Bacillati</taxon>
        <taxon>Bacillota</taxon>
        <taxon>Tissierellia</taxon>
        <taxon>Tissierellales</taxon>
        <taxon>Tissierellaceae</taxon>
        <taxon>Tissierella</taxon>
    </lineage>
</organism>
<feature type="transmembrane region" description="Helical" evidence="1">
    <location>
        <begin position="190"/>
        <end position="212"/>
    </location>
</feature>
<dbReference type="RefSeq" id="WP_075726193.1">
    <property type="nucleotide sequence ID" value="NZ_LTDM01000018.1"/>
</dbReference>
<dbReference type="Proteomes" id="UP000186112">
    <property type="component" value="Unassembled WGS sequence"/>
</dbReference>